<evidence type="ECO:0000313" key="2">
    <source>
        <dbReference type="Proteomes" id="UP000790709"/>
    </source>
</evidence>
<name>A0ACB8BWM7_9AGAM</name>
<reference evidence="1" key="1">
    <citation type="journal article" date="2021" name="New Phytol.">
        <title>Evolutionary innovations through gain and loss of genes in the ectomycorrhizal Boletales.</title>
        <authorList>
            <person name="Wu G."/>
            <person name="Miyauchi S."/>
            <person name="Morin E."/>
            <person name="Kuo A."/>
            <person name="Drula E."/>
            <person name="Varga T."/>
            <person name="Kohler A."/>
            <person name="Feng B."/>
            <person name="Cao Y."/>
            <person name="Lipzen A."/>
            <person name="Daum C."/>
            <person name="Hundley H."/>
            <person name="Pangilinan J."/>
            <person name="Johnson J."/>
            <person name="Barry K."/>
            <person name="LaButti K."/>
            <person name="Ng V."/>
            <person name="Ahrendt S."/>
            <person name="Min B."/>
            <person name="Choi I.G."/>
            <person name="Park H."/>
            <person name="Plett J.M."/>
            <person name="Magnuson J."/>
            <person name="Spatafora J.W."/>
            <person name="Nagy L.G."/>
            <person name="Henrissat B."/>
            <person name="Grigoriev I.V."/>
            <person name="Yang Z.L."/>
            <person name="Xu J."/>
            <person name="Martin F.M."/>
        </authorList>
    </citation>
    <scope>NUCLEOTIDE SEQUENCE</scope>
    <source>
        <strain evidence="1">KUC20120723A-06</strain>
    </source>
</reference>
<accession>A0ACB8BWM7</accession>
<proteinExistence type="predicted"/>
<comment type="caution">
    <text evidence="1">The sequence shown here is derived from an EMBL/GenBank/DDBJ whole genome shotgun (WGS) entry which is preliminary data.</text>
</comment>
<dbReference type="Proteomes" id="UP000790709">
    <property type="component" value="Unassembled WGS sequence"/>
</dbReference>
<evidence type="ECO:0000313" key="1">
    <source>
        <dbReference type="EMBL" id="KAH7930044.1"/>
    </source>
</evidence>
<organism evidence="1 2">
    <name type="scientific">Leucogyrophana mollusca</name>
    <dbReference type="NCBI Taxonomy" id="85980"/>
    <lineage>
        <taxon>Eukaryota</taxon>
        <taxon>Fungi</taxon>
        <taxon>Dikarya</taxon>
        <taxon>Basidiomycota</taxon>
        <taxon>Agaricomycotina</taxon>
        <taxon>Agaricomycetes</taxon>
        <taxon>Agaricomycetidae</taxon>
        <taxon>Boletales</taxon>
        <taxon>Boletales incertae sedis</taxon>
        <taxon>Leucogyrophana</taxon>
    </lineage>
</organism>
<dbReference type="EMBL" id="MU266335">
    <property type="protein sequence ID" value="KAH7930044.1"/>
    <property type="molecule type" value="Genomic_DNA"/>
</dbReference>
<protein>
    <submittedName>
        <fullName evidence="1">Uncharacterized protein</fullName>
    </submittedName>
</protein>
<keyword evidence="2" id="KW-1185">Reference proteome</keyword>
<gene>
    <name evidence="1" type="ORF">BV22DRAFT_85935</name>
</gene>
<sequence length="205" mass="22690">MVISQPTGCRGGIARIPDLVSYRRTQASFFVNLSPISTRLPFVCLLARFASSVYVCCYRSVRICRITSAVVLIDITLFCSAIAAVEYAAPTRREWLQPISPRRSGGGAKEDHWGGSRHTLLSHTVGNLQQVASPILGCSCDKNISQSTGAHVRSVASPGHKLVREDKYITLRQIIFEHEPDPHSYRQPLGVMSSRPRMPRVPFKA</sequence>